<dbReference type="Gene3D" id="3.30.160.20">
    <property type="match status" value="1"/>
</dbReference>
<dbReference type="Pfam" id="PF00035">
    <property type="entry name" value="dsrm"/>
    <property type="match status" value="1"/>
</dbReference>
<dbReference type="AlphaFoldDB" id="A0A0C2WCK1"/>
<organism evidence="3 4">
    <name type="scientific">Serendipita vermifera MAFF 305830</name>
    <dbReference type="NCBI Taxonomy" id="933852"/>
    <lineage>
        <taxon>Eukaryota</taxon>
        <taxon>Fungi</taxon>
        <taxon>Dikarya</taxon>
        <taxon>Basidiomycota</taxon>
        <taxon>Agaricomycotina</taxon>
        <taxon>Agaricomycetes</taxon>
        <taxon>Sebacinales</taxon>
        <taxon>Serendipitaceae</taxon>
        <taxon>Serendipita</taxon>
    </lineage>
</organism>
<gene>
    <name evidence="3" type="ORF">M408DRAFT_27289</name>
</gene>
<dbReference type="OrthoDB" id="112668at2759"/>
<evidence type="ECO:0000313" key="3">
    <source>
        <dbReference type="EMBL" id="KIM24173.1"/>
    </source>
</evidence>
<evidence type="ECO:0000313" key="4">
    <source>
        <dbReference type="Proteomes" id="UP000054097"/>
    </source>
</evidence>
<dbReference type="SMART" id="SM00358">
    <property type="entry name" value="DSRM"/>
    <property type="match status" value="1"/>
</dbReference>
<feature type="domain" description="DRBM" evidence="2">
    <location>
        <begin position="7"/>
        <end position="73"/>
    </location>
</feature>
<accession>A0A0C2WCK1</accession>
<dbReference type="Proteomes" id="UP000054097">
    <property type="component" value="Unassembled WGS sequence"/>
</dbReference>
<dbReference type="PROSITE" id="PS50137">
    <property type="entry name" value="DS_RBD"/>
    <property type="match status" value="1"/>
</dbReference>
<evidence type="ECO:0000256" key="1">
    <source>
        <dbReference type="PROSITE-ProRule" id="PRU00266"/>
    </source>
</evidence>
<dbReference type="InterPro" id="IPR014720">
    <property type="entry name" value="dsRBD_dom"/>
</dbReference>
<protein>
    <recommendedName>
        <fullName evidence="2">DRBM domain-containing protein</fullName>
    </recommendedName>
</protein>
<dbReference type="EMBL" id="KN824327">
    <property type="protein sequence ID" value="KIM24173.1"/>
    <property type="molecule type" value="Genomic_DNA"/>
</dbReference>
<name>A0A0C2WCK1_SERVB</name>
<keyword evidence="1" id="KW-0694">RNA-binding</keyword>
<sequence length="76" mass="8658">MSTKATSYRQALNNELQGTKTVTYDYIPQGRLHEQVWLVIVSIDGVEYGRGESLTKNDAKEKASMNAYLQYKRNQG</sequence>
<evidence type="ECO:0000259" key="2">
    <source>
        <dbReference type="PROSITE" id="PS50137"/>
    </source>
</evidence>
<reference evidence="3 4" key="1">
    <citation type="submission" date="2014-04" db="EMBL/GenBank/DDBJ databases">
        <authorList>
            <consortium name="DOE Joint Genome Institute"/>
            <person name="Kuo A."/>
            <person name="Zuccaro A."/>
            <person name="Kohler A."/>
            <person name="Nagy L.G."/>
            <person name="Floudas D."/>
            <person name="Copeland A."/>
            <person name="Barry K.W."/>
            <person name="Cichocki N."/>
            <person name="Veneault-Fourrey C."/>
            <person name="LaButti K."/>
            <person name="Lindquist E.A."/>
            <person name="Lipzen A."/>
            <person name="Lundell T."/>
            <person name="Morin E."/>
            <person name="Murat C."/>
            <person name="Sun H."/>
            <person name="Tunlid A."/>
            <person name="Henrissat B."/>
            <person name="Grigoriev I.V."/>
            <person name="Hibbett D.S."/>
            <person name="Martin F."/>
            <person name="Nordberg H.P."/>
            <person name="Cantor M.N."/>
            <person name="Hua S.X."/>
        </authorList>
    </citation>
    <scope>NUCLEOTIDE SEQUENCE [LARGE SCALE GENOMIC DNA]</scope>
    <source>
        <strain evidence="3 4">MAFF 305830</strain>
    </source>
</reference>
<dbReference type="HOGENOM" id="CLU_172700_2_0_1"/>
<keyword evidence="4" id="KW-1185">Reference proteome</keyword>
<reference evidence="4" key="2">
    <citation type="submission" date="2015-01" db="EMBL/GenBank/DDBJ databases">
        <title>Evolutionary Origins and Diversification of the Mycorrhizal Mutualists.</title>
        <authorList>
            <consortium name="DOE Joint Genome Institute"/>
            <consortium name="Mycorrhizal Genomics Consortium"/>
            <person name="Kohler A."/>
            <person name="Kuo A."/>
            <person name="Nagy L.G."/>
            <person name="Floudas D."/>
            <person name="Copeland A."/>
            <person name="Barry K.W."/>
            <person name="Cichocki N."/>
            <person name="Veneault-Fourrey C."/>
            <person name="LaButti K."/>
            <person name="Lindquist E.A."/>
            <person name="Lipzen A."/>
            <person name="Lundell T."/>
            <person name="Morin E."/>
            <person name="Murat C."/>
            <person name="Riley R."/>
            <person name="Ohm R."/>
            <person name="Sun H."/>
            <person name="Tunlid A."/>
            <person name="Henrissat B."/>
            <person name="Grigoriev I.V."/>
            <person name="Hibbett D.S."/>
            <person name="Martin F."/>
        </authorList>
    </citation>
    <scope>NUCLEOTIDE SEQUENCE [LARGE SCALE GENOMIC DNA]</scope>
    <source>
        <strain evidence="4">MAFF 305830</strain>
    </source>
</reference>
<proteinExistence type="predicted"/>
<dbReference type="GO" id="GO:0003723">
    <property type="term" value="F:RNA binding"/>
    <property type="evidence" value="ECO:0007669"/>
    <property type="project" value="UniProtKB-UniRule"/>
</dbReference>
<dbReference type="SUPFAM" id="SSF54768">
    <property type="entry name" value="dsRNA-binding domain-like"/>
    <property type="match status" value="1"/>
</dbReference>